<name>A0ABW2BS61_9HYPH</name>
<feature type="transmembrane region" description="Helical" evidence="6">
    <location>
        <begin position="103"/>
        <end position="124"/>
    </location>
</feature>
<evidence type="ECO:0000313" key="7">
    <source>
        <dbReference type="EMBL" id="MFC6792146.1"/>
    </source>
</evidence>
<evidence type="ECO:0000313" key="8">
    <source>
        <dbReference type="Proteomes" id="UP001596292"/>
    </source>
</evidence>
<dbReference type="Proteomes" id="UP001596292">
    <property type="component" value="Unassembled WGS sequence"/>
</dbReference>
<keyword evidence="2" id="KW-1003">Cell membrane</keyword>
<evidence type="ECO:0000256" key="2">
    <source>
        <dbReference type="ARBA" id="ARBA00022475"/>
    </source>
</evidence>
<keyword evidence="8" id="KW-1185">Reference proteome</keyword>
<sequence>MPGRRKVVAVIRRAVLAANDHGIGFMAAGVAFWSALALFPAVALLVWLAHHLLGVADVRDALRTVTHVMPDSVGDIVARAIQAASDGNPADRGADLGWPVGPAFGLLVSLWSVTVAMQALFHALDQTFEAEERRSWLRLTAVSLAFSVGALVVMACALAATVAMTHALAPIDGALPGTLARWATAFVTFLLTVATLYRVAPSGGREGLPFVTVGGVAAAAALVAECGLFSWVVGHFSTLDVTYGSLSTVAAFLLWLWVSVAIVLVGAELDVALYRGTGLYGGRSRSGGMSRQSAR</sequence>
<protein>
    <submittedName>
        <fullName evidence="7">YihY/virulence factor BrkB family protein</fullName>
    </submittedName>
</protein>
<feature type="transmembrane region" description="Helical" evidence="6">
    <location>
        <begin position="21"/>
        <end position="49"/>
    </location>
</feature>
<feature type="transmembrane region" description="Helical" evidence="6">
    <location>
        <begin position="252"/>
        <end position="274"/>
    </location>
</feature>
<comment type="caution">
    <text evidence="7">The sequence shown here is derived from an EMBL/GenBank/DDBJ whole genome shotgun (WGS) entry which is preliminary data.</text>
</comment>
<evidence type="ECO:0000256" key="3">
    <source>
        <dbReference type="ARBA" id="ARBA00022692"/>
    </source>
</evidence>
<keyword evidence="4 6" id="KW-1133">Transmembrane helix</keyword>
<dbReference type="PANTHER" id="PTHR30213">
    <property type="entry name" value="INNER MEMBRANE PROTEIN YHJD"/>
    <property type="match status" value="1"/>
</dbReference>
<dbReference type="PIRSF" id="PIRSF035875">
    <property type="entry name" value="RNase_BN"/>
    <property type="match status" value="1"/>
</dbReference>
<evidence type="ECO:0000256" key="6">
    <source>
        <dbReference type="SAM" id="Phobius"/>
    </source>
</evidence>
<organism evidence="7 8">
    <name type="scientific">Methylobacterium komagatae</name>
    <dbReference type="NCBI Taxonomy" id="374425"/>
    <lineage>
        <taxon>Bacteria</taxon>
        <taxon>Pseudomonadati</taxon>
        <taxon>Pseudomonadota</taxon>
        <taxon>Alphaproteobacteria</taxon>
        <taxon>Hyphomicrobiales</taxon>
        <taxon>Methylobacteriaceae</taxon>
        <taxon>Methylobacterium</taxon>
    </lineage>
</organism>
<dbReference type="Pfam" id="PF03631">
    <property type="entry name" value="Virul_fac_BrkB"/>
    <property type="match status" value="1"/>
</dbReference>
<dbReference type="PANTHER" id="PTHR30213:SF0">
    <property type="entry name" value="UPF0761 MEMBRANE PROTEIN YIHY"/>
    <property type="match status" value="1"/>
</dbReference>
<feature type="transmembrane region" description="Helical" evidence="6">
    <location>
        <begin position="180"/>
        <end position="200"/>
    </location>
</feature>
<evidence type="ECO:0000256" key="4">
    <source>
        <dbReference type="ARBA" id="ARBA00022989"/>
    </source>
</evidence>
<evidence type="ECO:0000256" key="5">
    <source>
        <dbReference type="ARBA" id="ARBA00023136"/>
    </source>
</evidence>
<feature type="transmembrane region" description="Helical" evidence="6">
    <location>
        <begin position="136"/>
        <end position="160"/>
    </location>
</feature>
<proteinExistence type="predicted"/>
<reference evidence="8" key="1">
    <citation type="journal article" date="2019" name="Int. J. Syst. Evol. Microbiol.">
        <title>The Global Catalogue of Microorganisms (GCM) 10K type strain sequencing project: providing services to taxonomists for standard genome sequencing and annotation.</title>
        <authorList>
            <consortium name="The Broad Institute Genomics Platform"/>
            <consortium name="The Broad Institute Genome Sequencing Center for Infectious Disease"/>
            <person name="Wu L."/>
            <person name="Ma J."/>
        </authorList>
    </citation>
    <scope>NUCLEOTIDE SEQUENCE [LARGE SCALE GENOMIC DNA]</scope>
    <source>
        <strain evidence="8">CCUG 48316</strain>
    </source>
</reference>
<accession>A0ABW2BS61</accession>
<comment type="subcellular location">
    <subcellularLocation>
        <location evidence="1">Cell membrane</location>
        <topology evidence="1">Multi-pass membrane protein</topology>
    </subcellularLocation>
</comment>
<keyword evidence="5 6" id="KW-0472">Membrane</keyword>
<feature type="transmembrane region" description="Helical" evidence="6">
    <location>
        <begin position="207"/>
        <end position="232"/>
    </location>
</feature>
<keyword evidence="3 6" id="KW-0812">Transmembrane</keyword>
<evidence type="ECO:0000256" key="1">
    <source>
        <dbReference type="ARBA" id="ARBA00004651"/>
    </source>
</evidence>
<dbReference type="RefSeq" id="WP_378973743.1">
    <property type="nucleotide sequence ID" value="NZ_JBHSWN010000001.1"/>
</dbReference>
<dbReference type="InterPro" id="IPR017039">
    <property type="entry name" value="Virul_fac_BrkB"/>
</dbReference>
<dbReference type="EMBL" id="JBHSWN010000001">
    <property type="protein sequence ID" value="MFC6792146.1"/>
    <property type="molecule type" value="Genomic_DNA"/>
</dbReference>
<gene>
    <name evidence="7" type="ORF">ACFQE0_22735</name>
</gene>